<organism evidence="2 3">
    <name type="scientific">Linum trigynum</name>
    <dbReference type="NCBI Taxonomy" id="586398"/>
    <lineage>
        <taxon>Eukaryota</taxon>
        <taxon>Viridiplantae</taxon>
        <taxon>Streptophyta</taxon>
        <taxon>Embryophyta</taxon>
        <taxon>Tracheophyta</taxon>
        <taxon>Spermatophyta</taxon>
        <taxon>Magnoliopsida</taxon>
        <taxon>eudicotyledons</taxon>
        <taxon>Gunneridae</taxon>
        <taxon>Pentapetalae</taxon>
        <taxon>rosids</taxon>
        <taxon>fabids</taxon>
        <taxon>Malpighiales</taxon>
        <taxon>Linaceae</taxon>
        <taxon>Linum</taxon>
    </lineage>
</organism>
<protein>
    <submittedName>
        <fullName evidence="2">Uncharacterized protein</fullName>
    </submittedName>
</protein>
<accession>A0AAV2E4V7</accession>
<keyword evidence="3" id="KW-1185">Reference proteome</keyword>
<sequence length="144" mass="15614">MPLISLDSNHLRRASSTALAYESFPPAMVWPNLGSDRRREPMDQGEGSGAGRGRGTGGERNQRAQASLSLPLEEESEPANEDSFSALQGGLIDLNELYLSPGKTSIFIMREAWTNAMVSKKGFFLTITDGCNKGVTPGEDIHPF</sequence>
<dbReference type="EMBL" id="OZ034817">
    <property type="protein sequence ID" value="CAL1380971.1"/>
    <property type="molecule type" value="Genomic_DNA"/>
</dbReference>
<name>A0AAV2E4V7_9ROSI</name>
<dbReference type="AlphaFoldDB" id="A0AAV2E4V7"/>
<evidence type="ECO:0000313" key="3">
    <source>
        <dbReference type="Proteomes" id="UP001497516"/>
    </source>
</evidence>
<feature type="compositionally biased region" description="Gly residues" evidence="1">
    <location>
        <begin position="46"/>
        <end position="58"/>
    </location>
</feature>
<evidence type="ECO:0000256" key="1">
    <source>
        <dbReference type="SAM" id="MobiDB-lite"/>
    </source>
</evidence>
<reference evidence="2 3" key="1">
    <citation type="submission" date="2024-04" db="EMBL/GenBank/DDBJ databases">
        <authorList>
            <person name="Fracassetti M."/>
        </authorList>
    </citation>
    <scope>NUCLEOTIDE SEQUENCE [LARGE SCALE GENOMIC DNA]</scope>
</reference>
<gene>
    <name evidence="2" type="ORF">LTRI10_LOCUS22383</name>
</gene>
<evidence type="ECO:0000313" key="2">
    <source>
        <dbReference type="EMBL" id="CAL1380971.1"/>
    </source>
</evidence>
<dbReference type="Proteomes" id="UP001497516">
    <property type="component" value="Chromosome 4"/>
</dbReference>
<feature type="region of interest" description="Disordered" evidence="1">
    <location>
        <begin position="31"/>
        <end position="84"/>
    </location>
</feature>
<proteinExistence type="predicted"/>